<dbReference type="EMBL" id="CP104067">
    <property type="protein sequence ID" value="WAH41813.1"/>
    <property type="molecule type" value="Genomic_DNA"/>
</dbReference>
<dbReference type="EMBL" id="CP104067">
    <property type="protein sequence ID" value="WAH41806.1"/>
    <property type="molecule type" value="Genomic_DNA"/>
</dbReference>
<name>A0ABY6ZG44_9BACL</name>
<proteinExistence type="predicted"/>
<gene>
    <name evidence="1" type="ORF">NZD89_26990</name>
    <name evidence="2" type="ORF">NZD89_27025</name>
</gene>
<organism evidence="1 3">
    <name type="scientific">Alicyclobacillus fastidiosus</name>
    <dbReference type="NCBI Taxonomy" id="392011"/>
    <lineage>
        <taxon>Bacteria</taxon>
        <taxon>Bacillati</taxon>
        <taxon>Bacillota</taxon>
        <taxon>Bacilli</taxon>
        <taxon>Bacillales</taxon>
        <taxon>Alicyclobacillaceae</taxon>
        <taxon>Alicyclobacillus</taxon>
    </lineage>
</organism>
<reference evidence="1" key="1">
    <citation type="submission" date="2022-08" db="EMBL/GenBank/DDBJ databases">
        <title>Alicyclobacillus fastidiosus DSM 17978, complete genome.</title>
        <authorList>
            <person name="Wang Q."/>
            <person name="Cai R."/>
            <person name="Wang Z."/>
        </authorList>
    </citation>
    <scope>NUCLEOTIDE SEQUENCE</scope>
    <source>
        <strain evidence="1">DSM 17978</strain>
    </source>
</reference>
<evidence type="ECO:0000313" key="2">
    <source>
        <dbReference type="EMBL" id="WAH41813.1"/>
    </source>
</evidence>
<keyword evidence="3" id="KW-1185">Reference proteome</keyword>
<sequence>MDETHEERLNEILKGLSSGSTREELAQRYQLRNHQSLDQYMRRRGYRWDKRSGTYVKRNQKQARVVASRALDIIAQFRDPNADAKDIAKRLRFPSHHDMAQYMQARGYVWSTEEHNYIPKHEAAVEEVSHSNVSQSELNKSDWDKYSSIFSLLIQHEDKLTRLLEQTMPALSEVPRYLVPGVYTVKSVHMVSDLNELVKRFSKENNISQREVFEIALIDFFKNYGFGHEIDLLLSK</sequence>
<evidence type="ECO:0000313" key="3">
    <source>
        <dbReference type="Proteomes" id="UP001164761"/>
    </source>
</evidence>
<dbReference type="RefSeq" id="WP_268005711.1">
    <property type="nucleotide sequence ID" value="NZ_BSUT01000001.1"/>
</dbReference>
<dbReference type="Proteomes" id="UP001164761">
    <property type="component" value="Chromosome"/>
</dbReference>
<protein>
    <submittedName>
        <fullName evidence="1">Uncharacterized protein</fullName>
    </submittedName>
</protein>
<accession>A0ABY6ZG44</accession>
<evidence type="ECO:0000313" key="1">
    <source>
        <dbReference type="EMBL" id="WAH41806.1"/>
    </source>
</evidence>